<evidence type="ECO:0000259" key="3">
    <source>
        <dbReference type="Pfam" id="PF13240"/>
    </source>
</evidence>
<keyword evidence="5" id="KW-1185">Reference proteome</keyword>
<gene>
    <name evidence="4" type="ORF">BK009_03620</name>
</gene>
<proteinExistence type="predicted"/>
<feature type="compositionally biased region" description="Polar residues" evidence="1">
    <location>
        <begin position="134"/>
        <end position="150"/>
    </location>
</feature>
<feature type="region of interest" description="Disordered" evidence="1">
    <location>
        <begin position="134"/>
        <end position="166"/>
    </location>
</feature>
<evidence type="ECO:0000313" key="5">
    <source>
        <dbReference type="Proteomes" id="UP000232631"/>
    </source>
</evidence>
<reference evidence="4 5" key="1">
    <citation type="submission" date="2016-10" db="EMBL/GenBank/DDBJ databases">
        <title>Comparative genomics between deep and shallow subseafloor isolates.</title>
        <authorList>
            <person name="Ishii S."/>
            <person name="Miller J.R."/>
            <person name="Sutton G."/>
            <person name="Suzuki S."/>
            <person name="Methe B."/>
            <person name="Inagaki F."/>
            <person name="Imachi H."/>
        </authorList>
    </citation>
    <scope>NUCLEOTIDE SEQUENCE [LARGE SCALE GENOMIC DNA]</scope>
    <source>
        <strain evidence="4 5">A8p</strain>
    </source>
</reference>
<feature type="compositionally biased region" description="Basic and acidic residues" evidence="1">
    <location>
        <begin position="151"/>
        <end position="166"/>
    </location>
</feature>
<dbReference type="AlphaFoldDB" id="A0A2H4VP20"/>
<dbReference type="Pfam" id="PF12773">
    <property type="entry name" value="DZR"/>
    <property type="match status" value="1"/>
</dbReference>
<sequence length="245" mass="26568">MENGLEVCSTCNAQIKPGSKFCTECGKPVEDQSHESKGKEIHDNEMAASTLNCPECNAELTAENQFCTECGAKLKGDMEGEGLGSIGEENREPITKCPKCNATIAPGTRFCTECGSNAYEYEPLESVTTVQTGATQTEITSTANSPSKTTTSRDDPLDEIKETGQDLMRDVEKTGKGLMKDLGNFLGKSSGSSSKKIIKPAENEKRFLVCNKCGGYYELQKGESPDDFSQECDCGGHLEYRNQHP</sequence>
<evidence type="ECO:0000259" key="2">
    <source>
        <dbReference type="Pfam" id="PF12773"/>
    </source>
</evidence>
<feature type="domain" description="Zinc-ribbon" evidence="3">
    <location>
        <begin position="8"/>
        <end position="29"/>
    </location>
</feature>
<feature type="domain" description="DZANK-type" evidence="2">
    <location>
        <begin position="53"/>
        <end position="115"/>
    </location>
</feature>
<accession>A0A2H4VP20</accession>
<dbReference type="KEGG" id="msub:BK009_03620"/>
<dbReference type="EMBL" id="CP017768">
    <property type="protein sequence ID" value="AUB59841.1"/>
    <property type="molecule type" value="Genomic_DNA"/>
</dbReference>
<evidence type="ECO:0000313" key="4">
    <source>
        <dbReference type="EMBL" id="AUB59841.1"/>
    </source>
</evidence>
<dbReference type="Proteomes" id="UP000232631">
    <property type="component" value="Chromosome"/>
</dbReference>
<dbReference type="GeneID" id="35125544"/>
<dbReference type="InterPro" id="IPR026870">
    <property type="entry name" value="Zinc_ribbon_dom"/>
</dbReference>
<dbReference type="RefSeq" id="WP_100909074.1">
    <property type="nucleotide sequence ID" value="NZ_CP017768.1"/>
</dbReference>
<dbReference type="InterPro" id="IPR025874">
    <property type="entry name" value="DZR"/>
</dbReference>
<evidence type="ECO:0008006" key="6">
    <source>
        <dbReference type="Google" id="ProtNLM"/>
    </source>
</evidence>
<evidence type="ECO:0000256" key="1">
    <source>
        <dbReference type="SAM" id="MobiDB-lite"/>
    </source>
</evidence>
<dbReference type="Pfam" id="PF13240">
    <property type="entry name" value="Zn_Ribbon_1"/>
    <property type="match status" value="1"/>
</dbReference>
<protein>
    <recommendedName>
        <fullName evidence="6">Zinc ribbon domain-containing protein</fullName>
    </recommendedName>
</protein>
<name>A0A2H4VP20_9EURY</name>
<organism evidence="4 5">
    <name type="scientific">Methanobacterium subterraneum</name>
    <dbReference type="NCBI Taxonomy" id="59277"/>
    <lineage>
        <taxon>Archaea</taxon>
        <taxon>Methanobacteriati</taxon>
        <taxon>Methanobacteriota</taxon>
        <taxon>Methanomada group</taxon>
        <taxon>Methanobacteria</taxon>
        <taxon>Methanobacteriales</taxon>
        <taxon>Methanobacteriaceae</taxon>
        <taxon>Methanobacterium</taxon>
    </lineage>
</organism>